<protein>
    <submittedName>
        <fullName evidence="2">Uncharacterized protein</fullName>
    </submittedName>
</protein>
<gene>
    <name evidence="2" type="ORF">R5R35_000082</name>
</gene>
<feature type="signal peptide" evidence="1">
    <location>
        <begin position="1"/>
        <end position="22"/>
    </location>
</feature>
<dbReference type="Gene3D" id="3.20.20.190">
    <property type="entry name" value="Phosphatidylinositol (PI) phosphodiesterase"/>
    <property type="match status" value="1"/>
</dbReference>
<dbReference type="CDD" id="cd08622">
    <property type="entry name" value="PI-PLCXDc_CG14945_like"/>
    <property type="match status" value="1"/>
</dbReference>
<evidence type="ECO:0000313" key="3">
    <source>
        <dbReference type="Proteomes" id="UP001378592"/>
    </source>
</evidence>
<keyword evidence="3" id="KW-1185">Reference proteome</keyword>
<dbReference type="PANTHER" id="PTHR13593:SF103">
    <property type="entry name" value="RE10370P"/>
    <property type="match status" value="1"/>
</dbReference>
<dbReference type="AlphaFoldDB" id="A0AAN9VMX6"/>
<organism evidence="2 3">
    <name type="scientific">Gryllus longicercus</name>
    <dbReference type="NCBI Taxonomy" id="2509291"/>
    <lineage>
        <taxon>Eukaryota</taxon>
        <taxon>Metazoa</taxon>
        <taxon>Ecdysozoa</taxon>
        <taxon>Arthropoda</taxon>
        <taxon>Hexapoda</taxon>
        <taxon>Insecta</taxon>
        <taxon>Pterygota</taxon>
        <taxon>Neoptera</taxon>
        <taxon>Polyneoptera</taxon>
        <taxon>Orthoptera</taxon>
        <taxon>Ensifera</taxon>
        <taxon>Gryllidea</taxon>
        <taxon>Grylloidea</taxon>
        <taxon>Gryllidae</taxon>
        <taxon>Gryllinae</taxon>
        <taxon>Gryllus</taxon>
    </lineage>
</organism>
<dbReference type="Proteomes" id="UP001378592">
    <property type="component" value="Unassembled WGS sequence"/>
</dbReference>
<dbReference type="GO" id="GO:0006629">
    <property type="term" value="P:lipid metabolic process"/>
    <property type="evidence" value="ECO:0007669"/>
    <property type="project" value="InterPro"/>
</dbReference>
<dbReference type="PANTHER" id="PTHR13593">
    <property type="match status" value="1"/>
</dbReference>
<dbReference type="GO" id="GO:0008081">
    <property type="term" value="F:phosphoric diester hydrolase activity"/>
    <property type="evidence" value="ECO:0007669"/>
    <property type="project" value="InterPro"/>
</dbReference>
<evidence type="ECO:0000313" key="2">
    <source>
        <dbReference type="EMBL" id="KAK7863972.1"/>
    </source>
</evidence>
<dbReference type="InterPro" id="IPR017946">
    <property type="entry name" value="PLC-like_Pdiesterase_TIM-brl"/>
</dbReference>
<dbReference type="InterPro" id="IPR051057">
    <property type="entry name" value="PI-PLC_domain"/>
</dbReference>
<feature type="chain" id="PRO_5042816399" evidence="1">
    <location>
        <begin position="23"/>
        <end position="457"/>
    </location>
</feature>
<evidence type="ECO:0000256" key="1">
    <source>
        <dbReference type="SAM" id="SignalP"/>
    </source>
</evidence>
<dbReference type="EMBL" id="JAZDUA010000214">
    <property type="protein sequence ID" value="KAK7863972.1"/>
    <property type="molecule type" value="Genomic_DNA"/>
</dbReference>
<sequence>MGPVPALALCLWALGQLAAALGQQECGSVWLTVSSLWHAAADDVRGVTERELEFNWDPSCPPEWVLLFDHEPPAQIGDPNDEAGRGAAGVLARAWPGEHPDGFARTNVSAGRPALPGGWERGGRPTPAPGDHCLGFWAGAYRAGRRLHADCLKIRPTWMWDHRQQLGQLPLASLFLPGTHNSGCYHKSGGLTRRDTFARYLLTQDTDVWGQLVHGIRYLDLRVGYYPARGKGPPGQHHASRFSVNHDLLRVGPLLPVLHDLKRFLNASRGEVVVLDLHRFPVGFHTRQGRHRKLVSLLVRELGPFIIPSTAASPTSTLAQIWSRERRLIITYGDKAVARESKWLWGPINQMWGNQQTPGGLKNFLQRTMDTARPRSDEPQLWAAMAELTPTPLEVMFKPSGSLRQMADSINRNVTTWFKTMWWQKANIVATDFFLGNDLINVAVAANLRKMNLVEAR</sequence>
<dbReference type="PROSITE" id="PS50007">
    <property type="entry name" value="PIPLC_X_DOMAIN"/>
    <property type="match status" value="1"/>
</dbReference>
<keyword evidence="1" id="KW-0732">Signal</keyword>
<dbReference type="SUPFAM" id="SSF51695">
    <property type="entry name" value="PLC-like phosphodiesterases"/>
    <property type="match status" value="1"/>
</dbReference>
<proteinExistence type="predicted"/>
<comment type="caution">
    <text evidence="2">The sequence shown here is derived from an EMBL/GenBank/DDBJ whole genome shotgun (WGS) entry which is preliminary data.</text>
</comment>
<accession>A0AAN9VMX6</accession>
<reference evidence="2 3" key="1">
    <citation type="submission" date="2024-03" db="EMBL/GenBank/DDBJ databases">
        <title>The genome assembly and annotation of the cricket Gryllus longicercus Weissman &amp; Gray.</title>
        <authorList>
            <person name="Szrajer S."/>
            <person name="Gray D."/>
            <person name="Ylla G."/>
        </authorList>
    </citation>
    <scope>NUCLEOTIDE SEQUENCE [LARGE SCALE GENOMIC DNA]</scope>
    <source>
        <strain evidence="2">DAG 2021-001</strain>
        <tissue evidence="2">Whole body minus gut</tissue>
    </source>
</reference>
<name>A0AAN9VMX6_9ORTH</name>